<name>A0A821X550_9BILA</name>
<organism evidence="1 3">
    <name type="scientific">Rotaria socialis</name>
    <dbReference type="NCBI Taxonomy" id="392032"/>
    <lineage>
        <taxon>Eukaryota</taxon>
        <taxon>Metazoa</taxon>
        <taxon>Spiralia</taxon>
        <taxon>Gnathifera</taxon>
        <taxon>Rotifera</taxon>
        <taxon>Eurotatoria</taxon>
        <taxon>Bdelloidea</taxon>
        <taxon>Philodinida</taxon>
        <taxon>Philodinidae</taxon>
        <taxon>Rotaria</taxon>
    </lineage>
</organism>
<reference evidence="1" key="1">
    <citation type="submission" date="2021-02" db="EMBL/GenBank/DDBJ databases">
        <authorList>
            <person name="Nowell W R."/>
        </authorList>
    </citation>
    <scope>NUCLEOTIDE SEQUENCE</scope>
</reference>
<proteinExistence type="predicted"/>
<gene>
    <name evidence="1" type="ORF">UJA718_LOCUS47195</name>
    <name evidence="2" type="ORF">UJA718_LOCUS48007</name>
</gene>
<keyword evidence="3" id="KW-1185">Reference proteome</keyword>
<comment type="caution">
    <text evidence="1">The sequence shown here is derived from an EMBL/GenBank/DDBJ whole genome shotgun (WGS) entry which is preliminary data.</text>
</comment>
<sequence>PDVLAEPNYRPLSLTFIEYLDGKYN</sequence>
<dbReference type="EMBL" id="CAJOBP010093980">
    <property type="protein sequence ID" value="CAF4956344.1"/>
    <property type="molecule type" value="Genomic_DNA"/>
</dbReference>
<evidence type="ECO:0000313" key="1">
    <source>
        <dbReference type="EMBL" id="CAF4938122.1"/>
    </source>
</evidence>
<feature type="non-terminal residue" evidence="1">
    <location>
        <position position="1"/>
    </location>
</feature>
<protein>
    <submittedName>
        <fullName evidence="1">Uncharacterized protein</fullName>
    </submittedName>
</protein>
<accession>A0A821X550</accession>
<dbReference type="EMBL" id="CAJOBP010088169">
    <property type="protein sequence ID" value="CAF4938122.1"/>
    <property type="molecule type" value="Genomic_DNA"/>
</dbReference>
<evidence type="ECO:0000313" key="2">
    <source>
        <dbReference type="EMBL" id="CAF4956344.1"/>
    </source>
</evidence>
<evidence type="ECO:0000313" key="3">
    <source>
        <dbReference type="Proteomes" id="UP000663873"/>
    </source>
</evidence>
<dbReference type="AlphaFoldDB" id="A0A821X550"/>
<dbReference type="Proteomes" id="UP000663873">
    <property type="component" value="Unassembled WGS sequence"/>
</dbReference>